<dbReference type="Pfam" id="PF25539">
    <property type="entry name" value="Bestrophin_2"/>
    <property type="match status" value="1"/>
</dbReference>
<feature type="compositionally biased region" description="Basic and acidic residues" evidence="7">
    <location>
        <begin position="425"/>
        <end position="434"/>
    </location>
</feature>
<keyword evidence="10" id="KW-1185">Reference proteome</keyword>
<evidence type="ECO:0000256" key="3">
    <source>
        <dbReference type="ARBA" id="ARBA00022692"/>
    </source>
</evidence>
<keyword evidence="5" id="KW-0406">Ion transport</keyword>
<evidence type="ECO:0000256" key="1">
    <source>
        <dbReference type="ARBA" id="ARBA00004141"/>
    </source>
</evidence>
<evidence type="ECO:0000256" key="7">
    <source>
        <dbReference type="SAM" id="MobiDB-lite"/>
    </source>
</evidence>
<gene>
    <name evidence="9" type="ORF">CYMTET_42932</name>
</gene>
<dbReference type="AlphaFoldDB" id="A0AAE0C596"/>
<dbReference type="GO" id="GO:0016020">
    <property type="term" value="C:membrane"/>
    <property type="evidence" value="ECO:0007669"/>
    <property type="project" value="UniProtKB-SubCell"/>
</dbReference>
<feature type="transmembrane region" description="Helical" evidence="8">
    <location>
        <begin position="47"/>
        <end position="69"/>
    </location>
</feature>
<dbReference type="InterPro" id="IPR044669">
    <property type="entry name" value="YneE/VCCN1/2-like"/>
</dbReference>
<feature type="region of interest" description="Disordered" evidence="7">
    <location>
        <begin position="421"/>
        <end position="482"/>
    </location>
</feature>
<protein>
    <submittedName>
        <fullName evidence="9">Uncharacterized protein</fullName>
    </submittedName>
</protein>
<keyword evidence="4 8" id="KW-1133">Transmembrane helix</keyword>
<comment type="caution">
    <text evidence="9">The sequence shown here is derived from an EMBL/GenBank/DDBJ whole genome shotgun (WGS) entry which is preliminary data.</text>
</comment>
<accession>A0AAE0C596</accession>
<comment type="subcellular location">
    <subcellularLocation>
        <location evidence="1">Membrane</location>
        <topology evidence="1">Multi-pass membrane protein</topology>
    </subcellularLocation>
</comment>
<evidence type="ECO:0000256" key="5">
    <source>
        <dbReference type="ARBA" id="ARBA00023065"/>
    </source>
</evidence>
<keyword evidence="2" id="KW-0813">Transport</keyword>
<evidence type="ECO:0000256" key="2">
    <source>
        <dbReference type="ARBA" id="ARBA00022448"/>
    </source>
</evidence>
<evidence type="ECO:0000313" key="9">
    <source>
        <dbReference type="EMBL" id="KAK3247572.1"/>
    </source>
</evidence>
<evidence type="ECO:0000256" key="6">
    <source>
        <dbReference type="ARBA" id="ARBA00023136"/>
    </source>
</evidence>
<evidence type="ECO:0000313" key="10">
    <source>
        <dbReference type="Proteomes" id="UP001190700"/>
    </source>
</evidence>
<feature type="transmembrane region" description="Helical" evidence="8">
    <location>
        <begin position="89"/>
        <end position="106"/>
    </location>
</feature>
<organism evidence="9 10">
    <name type="scientific">Cymbomonas tetramitiformis</name>
    <dbReference type="NCBI Taxonomy" id="36881"/>
    <lineage>
        <taxon>Eukaryota</taxon>
        <taxon>Viridiplantae</taxon>
        <taxon>Chlorophyta</taxon>
        <taxon>Pyramimonadophyceae</taxon>
        <taxon>Pyramimonadales</taxon>
        <taxon>Pyramimonadaceae</taxon>
        <taxon>Cymbomonas</taxon>
    </lineage>
</organism>
<keyword evidence="3 8" id="KW-0812">Transmembrane</keyword>
<evidence type="ECO:0000256" key="4">
    <source>
        <dbReference type="ARBA" id="ARBA00022989"/>
    </source>
</evidence>
<dbReference type="EMBL" id="LGRX02028844">
    <property type="protein sequence ID" value="KAK3247572.1"/>
    <property type="molecule type" value="Genomic_DNA"/>
</dbReference>
<feature type="compositionally biased region" description="Acidic residues" evidence="7">
    <location>
        <begin position="441"/>
        <end position="455"/>
    </location>
</feature>
<evidence type="ECO:0000256" key="8">
    <source>
        <dbReference type="SAM" id="Phobius"/>
    </source>
</evidence>
<sequence>MRRIMSAFTGPPERPEAAYLYDPKDTIRNILTWSGTSVKMVFFQPDFWFCLIIHIVLTIYSHNIVNVNWDEEDMIPKNPTTWPRVKDGTMLATGAILIFFMVFFNGQAYSRFFSQYFTVRKINYNVEDLFFLTRTHIESPIKQLALVRRLHAAQYLGFAYMPQNVELPGFIKAMYSHLEKVHLLTRAEASDLYNCGDTVNVHEECLLWLIQTLKQEMADGNMKPPIYRAFEGKTLTVINQFIELKAYALQPIPFAYYHLMTVICTLYLFVLAYTSVFVTAYYSIFGYAGTLIALLGLRTAAACLSDPMGTDHCDIPVFDFLAEQHYKNITALTRRPHNHYDLDPPLFFGSDASLRHLVAHKLEPGNFSDPKQPWGAPPETSTMVCEKAMFWESLRKGELTEEACAELCEIYEKELQAIGVEDEDTAQRNDEDTSKSQGFEPFDEQIGEMDVELELPPEGQPPRGSDSDAPLDHELVFELAVP</sequence>
<dbReference type="Proteomes" id="UP001190700">
    <property type="component" value="Unassembled WGS sequence"/>
</dbReference>
<name>A0AAE0C596_9CHLO</name>
<dbReference type="GO" id="GO:0005254">
    <property type="term" value="F:chloride channel activity"/>
    <property type="evidence" value="ECO:0007669"/>
    <property type="project" value="InterPro"/>
</dbReference>
<keyword evidence="6 8" id="KW-0472">Membrane</keyword>
<proteinExistence type="predicted"/>
<reference evidence="9 10" key="1">
    <citation type="journal article" date="2015" name="Genome Biol. Evol.">
        <title>Comparative Genomics of a Bacterivorous Green Alga Reveals Evolutionary Causalities and Consequences of Phago-Mixotrophic Mode of Nutrition.</title>
        <authorList>
            <person name="Burns J.A."/>
            <person name="Paasch A."/>
            <person name="Narechania A."/>
            <person name="Kim E."/>
        </authorList>
    </citation>
    <scope>NUCLEOTIDE SEQUENCE [LARGE SCALE GENOMIC DNA]</scope>
    <source>
        <strain evidence="9 10">PLY_AMNH</strain>
    </source>
</reference>